<name>A0A0X8G764_9FLAO</name>
<dbReference type="Proteomes" id="UP000059672">
    <property type="component" value="Chromosome"/>
</dbReference>
<protein>
    <recommendedName>
        <fullName evidence="2">Putative auto-transporter adhesin head GIN domain-containing protein</fullName>
    </recommendedName>
</protein>
<organism evidence="3 4">
    <name type="scientific">Lutibacter profundi</name>
    <dbReference type="NCBI Taxonomy" id="1622118"/>
    <lineage>
        <taxon>Bacteria</taxon>
        <taxon>Pseudomonadati</taxon>
        <taxon>Bacteroidota</taxon>
        <taxon>Flavobacteriia</taxon>
        <taxon>Flavobacteriales</taxon>
        <taxon>Flavobacteriaceae</taxon>
        <taxon>Lutibacter</taxon>
    </lineage>
</organism>
<feature type="chain" id="PRO_5007066290" description="Putative auto-transporter adhesin head GIN domain-containing protein" evidence="1">
    <location>
        <begin position="18"/>
        <end position="224"/>
    </location>
</feature>
<dbReference type="EMBL" id="CP013355">
    <property type="protein sequence ID" value="AMC11299.1"/>
    <property type="molecule type" value="Genomic_DNA"/>
</dbReference>
<sequence>MKKLVLLLTLSCSLIFAQKPITKNLGDFNTLKVFNGLTVELQKSPTPKIQITGLKSHDVVVKNSDGVLKIRLRFPEGFTSEDLKIVLYYATNIDILDANEGGKIVSDEVIKQKHLEVKVQEGAIIKVPVDVKYLVVKSVSGGIVKLKGTTQNQIVEVTTGGIYKAYELQSKQTTITAASGARAEVKTSEILDAKVRFGGTIFYKGTPEVLKTKKIIGGTIKDKN</sequence>
<accession>A0A0X8G764</accession>
<reference evidence="3 4" key="2">
    <citation type="journal article" date="2016" name="Int. J. Syst. Evol. Microbiol.">
        <title>Lutibacter profundi sp. nov., isolated from a deep-sea hydrothermal system on the Arctic Mid-Ocean Ridge and emended description of the genus Lutibacter.</title>
        <authorList>
            <person name="Le Moine Bauer S."/>
            <person name="Roalkvam I."/>
            <person name="Steen I.H."/>
            <person name="Dahle H."/>
        </authorList>
    </citation>
    <scope>NUCLEOTIDE SEQUENCE [LARGE SCALE GENOMIC DNA]</scope>
    <source>
        <strain evidence="3 4">LP1</strain>
    </source>
</reference>
<gene>
    <name evidence="3" type="ORF">Lupro_08545</name>
</gene>
<evidence type="ECO:0000313" key="3">
    <source>
        <dbReference type="EMBL" id="AMC11299.1"/>
    </source>
</evidence>
<dbReference type="InterPro" id="IPR021255">
    <property type="entry name" value="DUF2807"/>
</dbReference>
<dbReference type="STRING" id="1622118.Lupro_08545"/>
<keyword evidence="1" id="KW-0732">Signal</keyword>
<dbReference type="Pfam" id="PF10988">
    <property type="entry name" value="DUF2807"/>
    <property type="match status" value="1"/>
</dbReference>
<evidence type="ECO:0000256" key="1">
    <source>
        <dbReference type="SAM" id="SignalP"/>
    </source>
</evidence>
<dbReference type="OrthoDB" id="704821at2"/>
<evidence type="ECO:0000259" key="2">
    <source>
        <dbReference type="Pfam" id="PF10988"/>
    </source>
</evidence>
<dbReference type="RefSeq" id="WP_068208742.1">
    <property type="nucleotide sequence ID" value="NZ_CP013355.1"/>
</dbReference>
<keyword evidence="4" id="KW-1185">Reference proteome</keyword>
<dbReference type="AlphaFoldDB" id="A0A0X8G764"/>
<evidence type="ECO:0000313" key="4">
    <source>
        <dbReference type="Proteomes" id="UP000059672"/>
    </source>
</evidence>
<dbReference type="KEGG" id="lut:Lupro_08545"/>
<feature type="domain" description="Putative auto-transporter adhesin head GIN" evidence="2">
    <location>
        <begin position="27"/>
        <end position="207"/>
    </location>
</feature>
<proteinExistence type="predicted"/>
<reference evidence="4" key="1">
    <citation type="submission" date="2015-12" db="EMBL/GenBank/DDBJ databases">
        <title>Complete genome sequence of Lutibacter profundus strain LP1.</title>
        <authorList>
            <person name="Wissuwa J."/>
            <person name="Le Moine Bauer S."/>
            <person name="Stokke R."/>
            <person name="Dahle H."/>
            <person name="Steen I.H."/>
        </authorList>
    </citation>
    <scope>NUCLEOTIDE SEQUENCE [LARGE SCALE GENOMIC DNA]</scope>
    <source>
        <strain evidence="4">LP1</strain>
    </source>
</reference>
<feature type="signal peptide" evidence="1">
    <location>
        <begin position="1"/>
        <end position="17"/>
    </location>
</feature>
<dbReference type="Gene3D" id="2.160.20.120">
    <property type="match status" value="1"/>
</dbReference>